<evidence type="ECO:0000256" key="8">
    <source>
        <dbReference type="SAM" id="Phobius"/>
    </source>
</evidence>
<protein>
    <recommendedName>
        <fullName evidence="9">LITAF domain-containing protein</fullName>
    </recommendedName>
</protein>
<gene>
    <name evidence="11" type="ORF">BJG266_LOCUS1689</name>
    <name evidence="12" type="ORF">QVE165_LOCUS1338</name>
    <name evidence="10" type="ORF">QVE165_LOCUS230</name>
</gene>
<comment type="similarity">
    <text evidence="4">Belongs to the CDIP1/LITAF family.</text>
</comment>
<organism evidence="10 13">
    <name type="scientific">Adineta steineri</name>
    <dbReference type="NCBI Taxonomy" id="433720"/>
    <lineage>
        <taxon>Eukaryota</taxon>
        <taxon>Metazoa</taxon>
        <taxon>Spiralia</taxon>
        <taxon>Gnathifera</taxon>
        <taxon>Rotifera</taxon>
        <taxon>Eurotatoria</taxon>
        <taxon>Bdelloidea</taxon>
        <taxon>Adinetida</taxon>
        <taxon>Adinetidae</taxon>
        <taxon>Adineta</taxon>
    </lineage>
</organism>
<dbReference type="SMART" id="SM00714">
    <property type="entry name" value="LITAF"/>
    <property type="match status" value="1"/>
</dbReference>
<keyword evidence="13" id="KW-1185">Reference proteome</keyword>
<feature type="domain" description="LITAF" evidence="9">
    <location>
        <begin position="29"/>
        <end position="113"/>
    </location>
</feature>
<comment type="subcellular location">
    <subcellularLocation>
        <location evidence="2">Endosome membrane</location>
        <topology evidence="2">Peripheral membrane protein</topology>
    </subcellularLocation>
    <subcellularLocation>
        <location evidence="1">Late endosome membrane</location>
    </subcellularLocation>
    <subcellularLocation>
        <location evidence="3">Lysosome membrane</location>
        <topology evidence="3">Peripheral membrane protein</topology>
        <orientation evidence="3">Cytoplasmic side</orientation>
    </subcellularLocation>
</comment>
<dbReference type="OrthoDB" id="5599753at2759"/>
<dbReference type="EMBL" id="CAJNOM010000001">
    <property type="protein sequence ID" value="CAF0730625.1"/>
    <property type="molecule type" value="Genomic_DNA"/>
</dbReference>
<evidence type="ECO:0000256" key="1">
    <source>
        <dbReference type="ARBA" id="ARBA00004414"/>
    </source>
</evidence>
<comment type="caution">
    <text evidence="10">The sequence shown here is derived from an EMBL/GenBank/DDBJ whole genome shotgun (WGS) entry which is preliminary data.</text>
</comment>
<dbReference type="Pfam" id="PF10601">
    <property type="entry name" value="zf-LITAF-like"/>
    <property type="match status" value="1"/>
</dbReference>
<sequence>MTSVSVPPPYTGEKPMNYQQVLPQPVYVTQPVYVGAPLGILASHPMQCTCPHCRLQIVTRTESKIGLLTWLLCCGLLFFGLWPCAFIPFCVDECKDTVHYCPNCSAVLGVGKKL</sequence>
<evidence type="ECO:0000313" key="11">
    <source>
        <dbReference type="EMBL" id="CAF0738592.1"/>
    </source>
</evidence>
<evidence type="ECO:0000256" key="7">
    <source>
        <dbReference type="ARBA" id="ARBA00023136"/>
    </source>
</evidence>
<dbReference type="InterPro" id="IPR037519">
    <property type="entry name" value="LITAF_fam"/>
</dbReference>
<evidence type="ECO:0000256" key="5">
    <source>
        <dbReference type="ARBA" id="ARBA00022723"/>
    </source>
</evidence>
<dbReference type="AlphaFoldDB" id="A0A813N172"/>
<evidence type="ECO:0000256" key="6">
    <source>
        <dbReference type="ARBA" id="ARBA00022833"/>
    </source>
</evidence>
<feature type="transmembrane region" description="Helical" evidence="8">
    <location>
        <begin position="67"/>
        <end position="89"/>
    </location>
</feature>
<evidence type="ECO:0000313" key="10">
    <source>
        <dbReference type="EMBL" id="CAF0730625.1"/>
    </source>
</evidence>
<dbReference type="InterPro" id="IPR006629">
    <property type="entry name" value="LITAF"/>
</dbReference>
<dbReference type="Proteomes" id="UP000663832">
    <property type="component" value="Unassembled WGS sequence"/>
</dbReference>
<dbReference type="PANTHER" id="PTHR23292:SF6">
    <property type="entry name" value="FI16602P1-RELATED"/>
    <property type="match status" value="1"/>
</dbReference>
<evidence type="ECO:0000259" key="9">
    <source>
        <dbReference type="PROSITE" id="PS51837"/>
    </source>
</evidence>
<accession>A0A813N172</accession>
<dbReference type="Proteomes" id="UP000663877">
    <property type="component" value="Unassembled WGS sequence"/>
</dbReference>
<keyword evidence="7 8" id="KW-0472">Membrane</keyword>
<dbReference type="GO" id="GO:0031902">
    <property type="term" value="C:late endosome membrane"/>
    <property type="evidence" value="ECO:0007669"/>
    <property type="project" value="UniProtKB-SubCell"/>
</dbReference>
<evidence type="ECO:0000313" key="12">
    <source>
        <dbReference type="EMBL" id="CAF0748403.1"/>
    </source>
</evidence>
<evidence type="ECO:0000256" key="2">
    <source>
        <dbReference type="ARBA" id="ARBA00004481"/>
    </source>
</evidence>
<name>A0A813N172_9BILA</name>
<keyword evidence="8" id="KW-1133">Transmembrane helix</keyword>
<dbReference type="EMBL" id="CAJNOM010000004">
    <property type="protein sequence ID" value="CAF0748403.1"/>
    <property type="molecule type" value="Genomic_DNA"/>
</dbReference>
<dbReference type="GO" id="GO:0005765">
    <property type="term" value="C:lysosomal membrane"/>
    <property type="evidence" value="ECO:0007669"/>
    <property type="project" value="UniProtKB-SubCell"/>
</dbReference>
<dbReference type="PROSITE" id="PS51837">
    <property type="entry name" value="LITAF"/>
    <property type="match status" value="1"/>
</dbReference>
<keyword evidence="8" id="KW-0812">Transmembrane</keyword>
<dbReference type="PANTHER" id="PTHR23292">
    <property type="entry name" value="LIPOPOLYSACCHARIDE-INDUCED TUMOR NECROSIS FACTOR-ALPHA FACTOR"/>
    <property type="match status" value="1"/>
</dbReference>
<keyword evidence="5" id="KW-0479">Metal-binding</keyword>
<reference evidence="10" key="1">
    <citation type="submission" date="2021-02" db="EMBL/GenBank/DDBJ databases">
        <authorList>
            <person name="Nowell W R."/>
        </authorList>
    </citation>
    <scope>NUCLEOTIDE SEQUENCE</scope>
</reference>
<dbReference type="EMBL" id="CAJNOI010000004">
    <property type="protein sequence ID" value="CAF0738592.1"/>
    <property type="molecule type" value="Genomic_DNA"/>
</dbReference>
<evidence type="ECO:0000313" key="13">
    <source>
        <dbReference type="Proteomes" id="UP000663832"/>
    </source>
</evidence>
<keyword evidence="6" id="KW-0862">Zinc</keyword>
<proteinExistence type="inferred from homology"/>
<dbReference type="GO" id="GO:0008270">
    <property type="term" value="F:zinc ion binding"/>
    <property type="evidence" value="ECO:0007669"/>
    <property type="project" value="TreeGrafter"/>
</dbReference>
<evidence type="ECO:0000256" key="4">
    <source>
        <dbReference type="ARBA" id="ARBA00005975"/>
    </source>
</evidence>
<evidence type="ECO:0000256" key="3">
    <source>
        <dbReference type="ARBA" id="ARBA00004630"/>
    </source>
</evidence>